<dbReference type="GO" id="GO:0006351">
    <property type="term" value="P:DNA-templated transcription"/>
    <property type="evidence" value="ECO:0007669"/>
    <property type="project" value="InterPro"/>
</dbReference>
<dbReference type="PROSITE" id="PS50048">
    <property type="entry name" value="ZN2_CY6_FUNGAL_2"/>
    <property type="match status" value="1"/>
</dbReference>
<accession>A0A8H5Q2G8</accession>
<dbReference type="PANTHER" id="PTHR47338:SF16">
    <property type="entry name" value="TRANSCRIPTION FACTOR, PUTATIVE (AFU_ORTHOLOGUE AFUA_2G09360)-RELATED"/>
    <property type="match status" value="1"/>
</dbReference>
<dbReference type="EMBL" id="JAAOAV010000043">
    <property type="protein sequence ID" value="KAF5608260.1"/>
    <property type="molecule type" value="Genomic_DNA"/>
</dbReference>
<dbReference type="OrthoDB" id="1924787at2759"/>
<dbReference type="GeneID" id="59317540"/>
<dbReference type="PROSITE" id="PS00463">
    <property type="entry name" value="ZN2_CY6_FUNGAL_1"/>
    <property type="match status" value="1"/>
</dbReference>
<dbReference type="GO" id="GO:0000981">
    <property type="term" value="F:DNA-binding transcription factor activity, RNA polymerase II-specific"/>
    <property type="evidence" value="ECO:0007669"/>
    <property type="project" value="InterPro"/>
</dbReference>
<keyword evidence="8" id="KW-1185">Reference proteome</keyword>
<dbReference type="GO" id="GO:0008270">
    <property type="term" value="F:zinc ion binding"/>
    <property type="evidence" value="ECO:0007669"/>
    <property type="project" value="InterPro"/>
</dbReference>
<dbReference type="SMART" id="SM00906">
    <property type="entry name" value="Fungal_trans"/>
    <property type="match status" value="1"/>
</dbReference>
<evidence type="ECO:0000256" key="4">
    <source>
        <dbReference type="ARBA" id="ARBA00023163"/>
    </source>
</evidence>
<dbReference type="Proteomes" id="UP000547976">
    <property type="component" value="Unassembled WGS sequence"/>
</dbReference>
<evidence type="ECO:0000256" key="5">
    <source>
        <dbReference type="ARBA" id="ARBA00023242"/>
    </source>
</evidence>
<dbReference type="CDD" id="cd12148">
    <property type="entry name" value="fungal_TF_MHR"/>
    <property type="match status" value="1"/>
</dbReference>
<evidence type="ECO:0000256" key="1">
    <source>
        <dbReference type="ARBA" id="ARBA00004123"/>
    </source>
</evidence>
<keyword evidence="2" id="KW-0479">Metal-binding</keyword>
<dbReference type="PANTHER" id="PTHR47338">
    <property type="entry name" value="ZN(II)2CYS6 TRANSCRIPTION FACTOR (EUROFUNG)-RELATED"/>
    <property type="match status" value="1"/>
</dbReference>
<dbReference type="SUPFAM" id="SSF57701">
    <property type="entry name" value="Zn2/Cys6 DNA-binding domain"/>
    <property type="match status" value="1"/>
</dbReference>
<keyword evidence="3" id="KW-0805">Transcription regulation</keyword>
<dbReference type="CDD" id="cd00067">
    <property type="entry name" value="GAL4"/>
    <property type="match status" value="1"/>
</dbReference>
<evidence type="ECO:0000313" key="7">
    <source>
        <dbReference type="EMBL" id="KAF5608260.1"/>
    </source>
</evidence>
<feature type="domain" description="Zn(2)-C6 fungal-type" evidence="6">
    <location>
        <begin position="5"/>
        <end position="37"/>
    </location>
</feature>
<proteinExistence type="predicted"/>
<dbReference type="InterPro" id="IPR036864">
    <property type="entry name" value="Zn2-C6_fun-type_DNA-bd_sf"/>
</dbReference>
<dbReference type="GO" id="GO:0003677">
    <property type="term" value="F:DNA binding"/>
    <property type="evidence" value="ECO:0007669"/>
    <property type="project" value="InterPro"/>
</dbReference>
<sequence>MKATSCHHCREAKRRCVKRTIDSPCNTCQRKNLACSSHVISQTTSAPKQNHKSVLELTDELAIEFVESYLTHLDGRAHSIFHPETLRRQVRDKEIGDALLYSICATGSKFSTKTDHRALESPLTKEAKRLVQADLENVCIENVQTCILLSLLSAGNCHTSSETLFLRIAIGMAEVLQLNFSADNPSIESETALRIWWSLYILDRWCSSGLGIPRHLDNPQCPDSSPLPIDETSFKCLGHSSLHQNSNRTPGIFAHMVTLIQHFGQIQGVNRAMAKGDMAPKVKCDAIKLIGQKLESWKASLPGNMQMTIQNIYSYQQNDLGGHFIGLHLVFYHLSALVYFNSLETKEQSYIGQQDHVALCKSHASSFSSLLHTSRQMTGCQQNYPTVGHMTTVASAVLLHTILLGEPEDIPKARQELNTNFEALIELGQYWPATEAMINRLMTFQKLCLLSTESHKLDGWMVRFLLEHSLGLMKRDLPIMPQTLDIESEDFTTRTDELLQQGRYTDFDIFNQPQSF</sequence>
<evidence type="ECO:0000259" key="6">
    <source>
        <dbReference type="PROSITE" id="PS50048"/>
    </source>
</evidence>
<dbReference type="GO" id="GO:0005634">
    <property type="term" value="C:nucleus"/>
    <property type="evidence" value="ECO:0007669"/>
    <property type="project" value="UniProtKB-SubCell"/>
</dbReference>
<evidence type="ECO:0000256" key="3">
    <source>
        <dbReference type="ARBA" id="ARBA00023015"/>
    </source>
</evidence>
<dbReference type="RefSeq" id="XP_036539718.1">
    <property type="nucleotide sequence ID" value="XM_036682822.1"/>
</dbReference>
<organism evidence="7 8">
    <name type="scientific">Gibberella subglutinans</name>
    <name type="common">Fusarium subglutinans</name>
    <dbReference type="NCBI Taxonomy" id="42677"/>
    <lineage>
        <taxon>Eukaryota</taxon>
        <taxon>Fungi</taxon>
        <taxon>Dikarya</taxon>
        <taxon>Ascomycota</taxon>
        <taxon>Pezizomycotina</taxon>
        <taxon>Sordariomycetes</taxon>
        <taxon>Hypocreomycetidae</taxon>
        <taxon>Hypocreales</taxon>
        <taxon>Nectriaceae</taxon>
        <taxon>Fusarium</taxon>
        <taxon>Fusarium fujikuroi species complex</taxon>
    </lineage>
</organism>
<dbReference type="AlphaFoldDB" id="A0A8H5Q2G8"/>
<comment type="caution">
    <text evidence="7">The sequence shown here is derived from an EMBL/GenBank/DDBJ whole genome shotgun (WGS) entry which is preliminary data.</text>
</comment>
<gene>
    <name evidence="7" type="ORF">FSUBG_4796</name>
</gene>
<evidence type="ECO:0000313" key="8">
    <source>
        <dbReference type="Proteomes" id="UP000547976"/>
    </source>
</evidence>
<evidence type="ECO:0000256" key="2">
    <source>
        <dbReference type="ARBA" id="ARBA00022723"/>
    </source>
</evidence>
<dbReference type="InterPro" id="IPR001138">
    <property type="entry name" value="Zn2Cys6_DnaBD"/>
</dbReference>
<dbReference type="Gene3D" id="4.10.240.10">
    <property type="entry name" value="Zn(2)-C6 fungal-type DNA-binding domain"/>
    <property type="match status" value="1"/>
</dbReference>
<comment type="subcellular location">
    <subcellularLocation>
        <location evidence="1">Nucleus</location>
    </subcellularLocation>
</comment>
<protein>
    <recommendedName>
        <fullName evidence="6">Zn(2)-C6 fungal-type domain-containing protein</fullName>
    </recommendedName>
</protein>
<keyword evidence="5" id="KW-0539">Nucleus</keyword>
<reference evidence="7 8" key="1">
    <citation type="submission" date="2020-05" db="EMBL/GenBank/DDBJ databases">
        <title>Identification and distribution of gene clusters putatively required for synthesis of sphingolipid metabolism inhibitors in phylogenetically diverse species of the filamentous fungus Fusarium.</title>
        <authorList>
            <person name="Kim H.-S."/>
            <person name="Busman M."/>
            <person name="Brown D.W."/>
            <person name="Divon H."/>
            <person name="Uhlig S."/>
            <person name="Proctor R.H."/>
        </authorList>
    </citation>
    <scope>NUCLEOTIDE SEQUENCE [LARGE SCALE GENOMIC DNA]</scope>
    <source>
        <strain evidence="7 8">NRRL 66333</strain>
    </source>
</reference>
<keyword evidence="4" id="KW-0804">Transcription</keyword>
<name>A0A8H5Q2G8_GIBSU</name>
<dbReference type="InterPro" id="IPR050815">
    <property type="entry name" value="TF_fung"/>
</dbReference>
<dbReference type="InterPro" id="IPR007219">
    <property type="entry name" value="XnlR_reg_dom"/>
</dbReference>
<dbReference type="Pfam" id="PF04082">
    <property type="entry name" value="Fungal_trans"/>
    <property type="match status" value="1"/>
</dbReference>